<reference evidence="1 2" key="1">
    <citation type="journal article" date="2021" name="Elife">
        <title>Chloroplast acquisition without the gene transfer in kleptoplastic sea slugs, Plakobranchus ocellatus.</title>
        <authorList>
            <person name="Maeda T."/>
            <person name="Takahashi S."/>
            <person name="Yoshida T."/>
            <person name="Shimamura S."/>
            <person name="Takaki Y."/>
            <person name="Nagai Y."/>
            <person name="Toyoda A."/>
            <person name="Suzuki Y."/>
            <person name="Arimoto A."/>
            <person name="Ishii H."/>
            <person name="Satoh N."/>
            <person name="Nishiyama T."/>
            <person name="Hasebe M."/>
            <person name="Maruyama T."/>
            <person name="Minagawa J."/>
            <person name="Obokata J."/>
            <person name="Shigenobu S."/>
        </authorList>
    </citation>
    <scope>NUCLEOTIDE SEQUENCE [LARGE SCALE GENOMIC DNA]</scope>
</reference>
<keyword evidence="2" id="KW-1185">Reference proteome</keyword>
<name>A0AAV3YMD9_9GAST</name>
<dbReference type="EMBL" id="BLXT01001211">
    <property type="protein sequence ID" value="GFN83664.1"/>
    <property type="molecule type" value="Genomic_DNA"/>
</dbReference>
<accession>A0AAV3YMD9</accession>
<evidence type="ECO:0000313" key="1">
    <source>
        <dbReference type="EMBL" id="GFN83664.1"/>
    </source>
</evidence>
<protein>
    <submittedName>
        <fullName evidence="1">Uncharacterized protein</fullName>
    </submittedName>
</protein>
<evidence type="ECO:0000313" key="2">
    <source>
        <dbReference type="Proteomes" id="UP000735302"/>
    </source>
</evidence>
<sequence length="93" mass="10464">MILGFRALLQTRAPVAGFKPATERSLQSRFRVDRVNPAAARQTLKHFWRPPGRLHSAFGGRYRDSRVLLAAAILTLESFWGRVILACYIGVLV</sequence>
<organism evidence="1 2">
    <name type="scientific">Plakobranchus ocellatus</name>
    <dbReference type="NCBI Taxonomy" id="259542"/>
    <lineage>
        <taxon>Eukaryota</taxon>
        <taxon>Metazoa</taxon>
        <taxon>Spiralia</taxon>
        <taxon>Lophotrochozoa</taxon>
        <taxon>Mollusca</taxon>
        <taxon>Gastropoda</taxon>
        <taxon>Heterobranchia</taxon>
        <taxon>Euthyneura</taxon>
        <taxon>Panpulmonata</taxon>
        <taxon>Sacoglossa</taxon>
        <taxon>Placobranchoidea</taxon>
        <taxon>Plakobranchidae</taxon>
        <taxon>Plakobranchus</taxon>
    </lineage>
</organism>
<comment type="caution">
    <text evidence="1">The sequence shown here is derived from an EMBL/GenBank/DDBJ whole genome shotgun (WGS) entry which is preliminary data.</text>
</comment>
<proteinExistence type="predicted"/>
<gene>
    <name evidence="1" type="ORF">PoB_001017000</name>
</gene>
<dbReference type="Proteomes" id="UP000735302">
    <property type="component" value="Unassembled WGS sequence"/>
</dbReference>
<dbReference type="AlphaFoldDB" id="A0AAV3YMD9"/>